<sequence>MSNTSSKMRRSWPARLAWDELRVQLDFLQFLRATAVNKVAGLTPEAAAATPLPTSPRMSALGVLKHLTAVERWWLAIEAGGADLPSLWPGKPDPSWDLTEDDTPASVVAAYKAEWARVEKALHGLTPDDRTRRRSEFTVRWVLAHVVQETARHVGHLDVLRELADGEVGE</sequence>
<reference evidence="1 2" key="1">
    <citation type="submission" date="2023-12" db="EMBL/GenBank/DDBJ databases">
        <title>Amycolatopsis sp. V23-08.</title>
        <authorList>
            <person name="Somphong A."/>
        </authorList>
    </citation>
    <scope>NUCLEOTIDE SEQUENCE [LARGE SCALE GENOMIC DNA]</scope>
    <source>
        <strain evidence="1 2">V23-08</strain>
    </source>
</reference>
<organism evidence="1 2">
    <name type="scientific">Amycolatopsis heterodermiae</name>
    <dbReference type="NCBI Taxonomy" id="3110235"/>
    <lineage>
        <taxon>Bacteria</taxon>
        <taxon>Bacillati</taxon>
        <taxon>Actinomycetota</taxon>
        <taxon>Actinomycetes</taxon>
        <taxon>Pseudonocardiales</taxon>
        <taxon>Pseudonocardiaceae</taxon>
        <taxon>Amycolatopsis</taxon>
    </lineage>
</organism>
<name>A0ABU5R6J0_9PSEU</name>
<dbReference type="SUPFAM" id="SSF109854">
    <property type="entry name" value="DinB/YfiT-like putative metalloenzymes"/>
    <property type="match status" value="1"/>
</dbReference>
<dbReference type="Proteomes" id="UP001304298">
    <property type="component" value="Unassembled WGS sequence"/>
</dbReference>
<dbReference type="InterPro" id="IPR007061">
    <property type="entry name" value="MST-like"/>
</dbReference>
<evidence type="ECO:0000313" key="2">
    <source>
        <dbReference type="Proteomes" id="UP001304298"/>
    </source>
</evidence>
<dbReference type="Pfam" id="PF04978">
    <property type="entry name" value="MST"/>
    <property type="match status" value="1"/>
</dbReference>
<dbReference type="RefSeq" id="WP_323328589.1">
    <property type="nucleotide sequence ID" value="NZ_JAYFSI010000003.1"/>
</dbReference>
<comment type="caution">
    <text evidence="1">The sequence shown here is derived from an EMBL/GenBank/DDBJ whole genome shotgun (WGS) entry which is preliminary data.</text>
</comment>
<gene>
    <name evidence="1" type="ORF">VA596_18085</name>
</gene>
<keyword evidence="2" id="KW-1185">Reference proteome</keyword>
<proteinExistence type="predicted"/>
<dbReference type="EMBL" id="JAYFSI010000003">
    <property type="protein sequence ID" value="MEA5361460.1"/>
    <property type="molecule type" value="Genomic_DNA"/>
</dbReference>
<protein>
    <submittedName>
        <fullName evidence="1">DinB family protein</fullName>
    </submittedName>
</protein>
<evidence type="ECO:0000313" key="1">
    <source>
        <dbReference type="EMBL" id="MEA5361460.1"/>
    </source>
</evidence>
<dbReference type="Gene3D" id="1.20.120.450">
    <property type="entry name" value="dinb family like domain"/>
    <property type="match status" value="1"/>
</dbReference>
<dbReference type="InterPro" id="IPR034660">
    <property type="entry name" value="DinB/YfiT-like"/>
</dbReference>
<accession>A0ABU5R6J0</accession>